<keyword evidence="2" id="KW-0511">Multifunctional enzyme</keyword>
<dbReference type="InterPro" id="IPR041588">
    <property type="entry name" value="Integrase_H2C2"/>
</dbReference>
<dbReference type="GO" id="GO:0015074">
    <property type="term" value="P:DNA integration"/>
    <property type="evidence" value="ECO:0007669"/>
    <property type="project" value="InterPro"/>
</dbReference>
<reference evidence="5" key="1">
    <citation type="submission" date="2021-03" db="EMBL/GenBank/DDBJ databases">
        <title>Draft genome sequence of rust myrtle Austropuccinia psidii MF-1, a brazilian biotype.</title>
        <authorList>
            <person name="Quecine M.C."/>
            <person name="Pachon D.M.R."/>
            <person name="Bonatelli M.L."/>
            <person name="Correr F.H."/>
            <person name="Franceschini L.M."/>
            <person name="Leite T.F."/>
            <person name="Margarido G.R.A."/>
            <person name="Almeida C.A."/>
            <person name="Ferrarezi J.A."/>
            <person name="Labate C.A."/>
        </authorList>
    </citation>
    <scope>NUCLEOTIDE SEQUENCE</scope>
    <source>
        <strain evidence="5">MF-1</strain>
    </source>
</reference>
<dbReference type="InterPro" id="IPR001584">
    <property type="entry name" value="Integrase_cat-core"/>
</dbReference>
<dbReference type="PANTHER" id="PTHR37984">
    <property type="entry name" value="PROTEIN CBG26694"/>
    <property type="match status" value="1"/>
</dbReference>
<dbReference type="PANTHER" id="PTHR37984:SF5">
    <property type="entry name" value="PROTEIN NYNRIN-LIKE"/>
    <property type="match status" value="1"/>
</dbReference>
<dbReference type="Pfam" id="PF17921">
    <property type="entry name" value="Integrase_H2C2"/>
    <property type="match status" value="1"/>
</dbReference>
<feature type="domain" description="Integrase catalytic" evidence="4">
    <location>
        <begin position="343"/>
        <end position="513"/>
    </location>
</feature>
<dbReference type="InterPro" id="IPR012337">
    <property type="entry name" value="RNaseH-like_sf"/>
</dbReference>
<dbReference type="Gene3D" id="3.30.70.270">
    <property type="match status" value="1"/>
</dbReference>
<evidence type="ECO:0000256" key="2">
    <source>
        <dbReference type="ARBA" id="ARBA00023268"/>
    </source>
</evidence>
<dbReference type="Pfam" id="PF17919">
    <property type="entry name" value="RT_RNaseH_2"/>
    <property type="match status" value="1"/>
</dbReference>
<dbReference type="GO" id="GO:0003723">
    <property type="term" value="F:RNA binding"/>
    <property type="evidence" value="ECO:0007669"/>
    <property type="project" value="UniProtKB-KW"/>
</dbReference>
<dbReference type="OrthoDB" id="2595244at2759"/>
<organism evidence="5 6">
    <name type="scientific">Austropuccinia psidii MF-1</name>
    <dbReference type="NCBI Taxonomy" id="1389203"/>
    <lineage>
        <taxon>Eukaryota</taxon>
        <taxon>Fungi</taxon>
        <taxon>Dikarya</taxon>
        <taxon>Basidiomycota</taxon>
        <taxon>Pucciniomycotina</taxon>
        <taxon>Pucciniomycetes</taxon>
        <taxon>Pucciniales</taxon>
        <taxon>Sphaerophragmiaceae</taxon>
        <taxon>Austropuccinia</taxon>
    </lineage>
</organism>
<accession>A0A9Q3F1U2</accession>
<evidence type="ECO:0000256" key="1">
    <source>
        <dbReference type="ARBA" id="ARBA00022884"/>
    </source>
</evidence>
<dbReference type="SUPFAM" id="SSF53098">
    <property type="entry name" value="Ribonuclease H-like"/>
    <property type="match status" value="1"/>
</dbReference>
<dbReference type="EMBL" id="AVOT02036480">
    <property type="protein sequence ID" value="MBW0531004.1"/>
    <property type="molecule type" value="Genomic_DNA"/>
</dbReference>
<dbReference type="InterPro" id="IPR036397">
    <property type="entry name" value="RNaseH_sf"/>
</dbReference>
<dbReference type="InterPro" id="IPR041577">
    <property type="entry name" value="RT_RNaseH_2"/>
</dbReference>
<feature type="region of interest" description="Disordered" evidence="3">
    <location>
        <begin position="638"/>
        <end position="660"/>
    </location>
</feature>
<dbReference type="Gene3D" id="1.10.340.70">
    <property type="match status" value="1"/>
</dbReference>
<name>A0A9Q3F1U2_9BASI</name>
<evidence type="ECO:0000313" key="5">
    <source>
        <dbReference type="EMBL" id="MBW0531004.1"/>
    </source>
</evidence>
<protein>
    <recommendedName>
        <fullName evidence="4">Integrase catalytic domain-containing protein</fullName>
    </recommendedName>
</protein>
<dbReference type="InterPro" id="IPR043128">
    <property type="entry name" value="Rev_trsase/Diguanyl_cyclase"/>
</dbReference>
<evidence type="ECO:0000313" key="6">
    <source>
        <dbReference type="Proteomes" id="UP000765509"/>
    </source>
</evidence>
<gene>
    <name evidence="5" type="ORF">O181_070719</name>
</gene>
<dbReference type="Gene3D" id="3.30.420.10">
    <property type="entry name" value="Ribonuclease H-like superfamily/Ribonuclease H"/>
    <property type="match status" value="1"/>
</dbReference>
<dbReference type="PROSITE" id="PS50994">
    <property type="entry name" value="INTEGRASE"/>
    <property type="match status" value="1"/>
</dbReference>
<dbReference type="Proteomes" id="UP000765509">
    <property type="component" value="Unassembled WGS sequence"/>
</dbReference>
<dbReference type="InterPro" id="IPR050951">
    <property type="entry name" value="Retrovirus_Pol_polyprotein"/>
</dbReference>
<comment type="caution">
    <text evidence="5">The sequence shown here is derived from an EMBL/GenBank/DDBJ whole genome shotgun (WGS) entry which is preliminary data.</text>
</comment>
<dbReference type="GO" id="GO:0003824">
    <property type="term" value="F:catalytic activity"/>
    <property type="evidence" value="ECO:0007669"/>
    <property type="project" value="UniProtKB-KW"/>
</dbReference>
<sequence>MFFLGFGSYYRQQLKDFAIIAKLIYRICDQQTVFEMTQERIEAYEKTRKAFTEAPLLLIPDWNIPFKFYIDACGDGLGESLHQVQIIDDKPTEGPVCYISRQIKPTEARYGASQMECLSDFNAIKSLLNMKTPNRHMLRWQIAIQEYRGNMTIVHKAGNIHKNADGLSMWALANTPDNPAYVPLEAEPQIPIEGINITDIGTEFFEEVRESYKQDKNCHILTSLLDKDCKDTSLVNALDEVWRNSYSEGRFHLFDGIIYHRTKHSCVMTLCSRLLINTILHEFHDSIYSGHLSEDRTLEKVKNCAWWPSWRKETIEYCHTCDRCQKANRSTGKKFGLMIHIQEPKSPWEVVHMDWVTALPPSGDKSYNSCLVIVDRYSKTPIFLPCHKDDTAMDTALLLWSRVISHTGLFKNIISYRDPKFTSALWTNLHRLFGTKLSFSTAYHPQTDGLAERMIQTLEDMIRRFCAYGLEFKDSDGFTHDWCTLIPALELAYKTSVHSSTGQTPAMLEKGWNPRLPADTLRKDLIDIHPTASSFKIMLDKVKNHAKQSMNEAFDYAKQKWDKSHKVPDFKVGDPVLVSTLNFNNIKVPKQLRDFYVQNFVIVALLRANSVQAELSDEFKNKHPTFPLRLIKPYQPADKELFPSRNPTPLAVPPVEQNED</sequence>
<evidence type="ECO:0000256" key="3">
    <source>
        <dbReference type="SAM" id="MobiDB-lite"/>
    </source>
</evidence>
<keyword evidence="6" id="KW-1185">Reference proteome</keyword>
<proteinExistence type="predicted"/>
<dbReference type="AlphaFoldDB" id="A0A9Q3F1U2"/>
<dbReference type="SUPFAM" id="SSF56672">
    <property type="entry name" value="DNA/RNA polymerases"/>
    <property type="match status" value="1"/>
</dbReference>
<evidence type="ECO:0000259" key="4">
    <source>
        <dbReference type="PROSITE" id="PS50994"/>
    </source>
</evidence>
<dbReference type="InterPro" id="IPR043502">
    <property type="entry name" value="DNA/RNA_pol_sf"/>
</dbReference>
<keyword evidence="1" id="KW-0694">RNA-binding</keyword>
<dbReference type="GO" id="GO:0005634">
    <property type="term" value="C:nucleus"/>
    <property type="evidence" value="ECO:0007669"/>
    <property type="project" value="UniProtKB-ARBA"/>
</dbReference>